<dbReference type="Proteomes" id="UP000262172">
    <property type="component" value="Unassembled WGS sequence"/>
</dbReference>
<dbReference type="CDD" id="cd04301">
    <property type="entry name" value="NAT_SF"/>
    <property type="match status" value="1"/>
</dbReference>
<reference evidence="2 3" key="1">
    <citation type="submission" date="2018-08" db="EMBL/GenBank/DDBJ databases">
        <title>Isolation, diversity and antifungal activity of Actinobacteria from cow dung.</title>
        <authorList>
            <person name="Ling L."/>
        </authorList>
    </citation>
    <scope>NUCLEOTIDE SEQUENCE [LARGE SCALE GENOMIC DNA]</scope>
    <source>
        <strain evidence="2 3">NEAU-LLE</strain>
    </source>
</reference>
<dbReference type="SUPFAM" id="SSF55729">
    <property type="entry name" value="Acyl-CoA N-acyltransferases (Nat)"/>
    <property type="match status" value="1"/>
</dbReference>
<dbReference type="Gene3D" id="3.40.630.30">
    <property type="match status" value="1"/>
</dbReference>
<feature type="domain" description="N-acetyltransferase" evidence="1">
    <location>
        <begin position="3"/>
        <end position="157"/>
    </location>
</feature>
<dbReference type="RefSeq" id="WP_116243564.1">
    <property type="nucleotide sequence ID" value="NZ_QUAB01000048.1"/>
</dbReference>
<keyword evidence="3" id="KW-1185">Reference proteome</keyword>
<dbReference type="AlphaFoldDB" id="A0A371NPD0"/>
<gene>
    <name evidence="2" type="ORF">DY023_17215</name>
</gene>
<dbReference type="Pfam" id="PF00583">
    <property type="entry name" value="Acetyltransf_1"/>
    <property type="match status" value="1"/>
</dbReference>
<dbReference type="InterPro" id="IPR000182">
    <property type="entry name" value="GNAT_dom"/>
</dbReference>
<dbReference type="PROSITE" id="PS51186">
    <property type="entry name" value="GNAT"/>
    <property type="match status" value="1"/>
</dbReference>
<dbReference type="OrthoDB" id="9799092at2"/>
<protein>
    <submittedName>
        <fullName evidence="2">GNAT family N-acetyltransferase</fullName>
    </submittedName>
</protein>
<organism evidence="2 3">
    <name type="scientific">Microbacterium bovistercoris</name>
    <dbReference type="NCBI Taxonomy" id="2293570"/>
    <lineage>
        <taxon>Bacteria</taxon>
        <taxon>Bacillati</taxon>
        <taxon>Actinomycetota</taxon>
        <taxon>Actinomycetes</taxon>
        <taxon>Micrococcales</taxon>
        <taxon>Microbacteriaceae</taxon>
        <taxon>Microbacterium</taxon>
    </lineage>
</organism>
<dbReference type="EMBL" id="QUAB01000048">
    <property type="protein sequence ID" value="REJ04046.1"/>
    <property type="molecule type" value="Genomic_DNA"/>
</dbReference>
<dbReference type="InterPro" id="IPR016181">
    <property type="entry name" value="Acyl_CoA_acyltransferase"/>
</dbReference>
<dbReference type="GO" id="GO:0016747">
    <property type="term" value="F:acyltransferase activity, transferring groups other than amino-acyl groups"/>
    <property type="evidence" value="ECO:0007669"/>
    <property type="project" value="InterPro"/>
</dbReference>
<accession>A0A371NPD0</accession>
<proteinExistence type="predicted"/>
<name>A0A371NPD0_9MICO</name>
<comment type="caution">
    <text evidence="2">The sequence shown here is derived from an EMBL/GenBank/DDBJ whole genome shotgun (WGS) entry which is preliminary data.</text>
</comment>
<sequence>MNLTFRQDARDDAVHSAASIWARATAMRDGLQRPAPAEDKIPGIRSALAVAGASLHVAERWPDDVGFAVLVPNGRALELRYLGADPEAWGTGVGGGILEYVEGRARSAGFDELTLWVLEDNERAIGVYERSGWRRTPDMKSQLESRRTECRLHKALN</sequence>
<evidence type="ECO:0000259" key="1">
    <source>
        <dbReference type="PROSITE" id="PS51186"/>
    </source>
</evidence>
<evidence type="ECO:0000313" key="3">
    <source>
        <dbReference type="Proteomes" id="UP000262172"/>
    </source>
</evidence>
<evidence type="ECO:0000313" key="2">
    <source>
        <dbReference type="EMBL" id="REJ04046.1"/>
    </source>
</evidence>
<keyword evidence="2" id="KW-0808">Transferase</keyword>